<name>A0A7C5U550_9BACT</name>
<evidence type="ECO:0000256" key="7">
    <source>
        <dbReference type="ARBA" id="ARBA00052328"/>
    </source>
</evidence>
<feature type="binding site" evidence="9">
    <location>
        <begin position="93"/>
        <end position="94"/>
    </location>
    <ligand>
        <name>5-phospho-alpha-D-ribose 1-diphosphate</name>
        <dbReference type="ChEBI" id="CHEBI:58017"/>
    </ligand>
</feature>
<dbReference type="InterPro" id="IPR000312">
    <property type="entry name" value="Glycosyl_Trfase_fam3"/>
</dbReference>
<comment type="similarity">
    <text evidence="9">Belongs to the anthranilate phosphoribosyltransferase family.</text>
</comment>
<keyword evidence="4 9" id="KW-0808">Transferase</keyword>
<dbReference type="InterPro" id="IPR035902">
    <property type="entry name" value="Nuc_phospho_transferase"/>
</dbReference>
<feature type="binding site" evidence="9">
    <location>
        <position position="102"/>
    </location>
    <ligand>
        <name>Mg(2+)</name>
        <dbReference type="ChEBI" id="CHEBI:18420"/>
        <label>1</label>
    </ligand>
</feature>
<keyword evidence="9" id="KW-0479">Metal-binding</keyword>
<dbReference type="Gene3D" id="1.20.970.10">
    <property type="entry name" value="Transferase, Pyrimidine Nucleoside Phosphorylase, Chain C"/>
    <property type="match status" value="1"/>
</dbReference>
<comment type="similarity">
    <text evidence="8">In the C-terminal section; belongs to the anthranilate phosphoribosyltransferase family.</text>
</comment>
<protein>
    <recommendedName>
        <fullName evidence="9">Anthranilate phosphoribosyltransferase</fullName>
        <ecNumber evidence="9">2.4.2.18</ecNumber>
    </recommendedName>
</protein>
<dbReference type="NCBIfam" id="TIGR01245">
    <property type="entry name" value="trpD"/>
    <property type="match status" value="1"/>
</dbReference>
<dbReference type="AlphaFoldDB" id="A0A7C5U550"/>
<dbReference type="GO" id="GO:0000162">
    <property type="term" value="P:L-tryptophan biosynthetic process"/>
    <property type="evidence" value="ECO:0007669"/>
    <property type="project" value="UniProtKB-UniRule"/>
</dbReference>
<dbReference type="GO" id="GO:0005829">
    <property type="term" value="C:cytosol"/>
    <property type="evidence" value="ECO:0007669"/>
    <property type="project" value="TreeGrafter"/>
</dbReference>
<evidence type="ECO:0000256" key="2">
    <source>
        <dbReference type="ARBA" id="ARBA00022605"/>
    </source>
</evidence>
<feature type="binding site" evidence="9">
    <location>
        <position position="235"/>
    </location>
    <ligand>
        <name>Mg(2+)</name>
        <dbReference type="ChEBI" id="CHEBI:18420"/>
        <label>2</label>
    </ligand>
</feature>
<dbReference type="FunFam" id="3.40.1030.10:FF:000002">
    <property type="entry name" value="Anthranilate phosphoribosyltransferase"/>
    <property type="match status" value="1"/>
</dbReference>
<feature type="binding site" evidence="9">
    <location>
        <begin position="100"/>
        <end position="103"/>
    </location>
    <ligand>
        <name>5-phospho-alpha-D-ribose 1-diphosphate</name>
        <dbReference type="ChEBI" id="CHEBI:58017"/>
    </ligand>
</feature>
<proteinExistence type="inferred from homology"/>
<dbReference type="EMBL" id="DRXW01000299">
    <property type="protein sequence ID" value="HHR34285.1"/>
    <property type="molecule type" value="Genomic_DNA"/>
</dbReference>
<dbReference type="InterPro" id="IPR036320">
    <property type="entry name" value="Glycosyl_Trfase_fam3_N_dom_sf"/>
</dbReference>
<keyword evidence="9" id="KW-0460">Magnesium</keyword>
<feature type="binding site" evidence="9">
    <location>
        <position position="130"/>
    </location>
    <ligand>
        <name>5-phospho-alpha-D-ribose 1-diphosphate</name>
        <dbReference type="ChEBI" id="CHEBI:58017"/>
    </ligand>
</feature>
<feature type="binding site" evidence="9">
    <location>
        <position position="90"/>
    </location>
    <ligand>
        <name>5-phospho-alpha-D-ribose 1-diphosphate</name>
        <dbReference type="ChEBI" id="CHEBI:58017"/>
    </ligand>
</feature>
<dbReference type="InterPro" id="IPR017459">
    <property type="entry name" value="Glycosyl_Trfase_fam3_N_dom"/>
</dbReference>
<keyword evidence="6 9" id="KW-0057">Aromatic amino acid biosynthesis</keyword>
<evidence type="ECO:0000256" key="5">
    <source>
        <dbReference type="ARBA" id="ARBA00022822"/>
    </source>
</evidence>
<feature type="domain" description="Glycosyl transferase family 3 N-terminal" evidence="11">
    <location>
        <begin position="11"/>
        <end position="74"/>
    </location>
</feature>
<accession>A0A7C5U550</accession>
<feature type="binding site" evidence="9">
    <location>
        <position position="98"/>
    </location>
    <ligand>
        <name>5-phospho-alpha-D-ribose 1-diphosphate</name>
        <dbReference type="ChEBI" id="CHEBI:58017"/>
    </ligand>
</feature>
<evidence type="ECO:0000256" key="9">
    <source>
        <dbReference type="HAMAP-Rule" id="MF_00211"/>
    </source>
</evidence>
<dbReference type="UniPathway" id="UPA00035">
    <property type="reaction ID" value="UER00041"/>
</dbReference>
<dbReference type="GO" id="GO:0000287">
    <property type="term" value="F:magnesium ion binding"/>
    <property type="evidence" value="ECO:0007669"/>
    <property type="project" value="UniProtKB-UniRule"/>
</dbReference>
<feature type="binding site" evidence="9">
    <location>
        <position position="90"/>
    </location>
    <ligand>
        <name>anthranilate</name>
        <dbReference type="ChEBI" id="CHEBI:16567"/>
        <label>1</label>
    </ligand>
</feature>
<comment type="function">
    <text evidence="9">Catalyzes the transfer of the phosphoribosyl group of 5-phosphorylribose-1-pyrophosphate (PRPP) to anthranilate to yield N-(5'-phosphoribosyl)-anthranilate (PRA).</text>
</comment>
<dbReference type="PANTHER" id="PTHR43285:SF2">
    <property type="entry name" value="ANTHRANILATE PHOSPHORIBOSYLTRANSFERASE"/>
    <property type="match status" value="1"/>
</dbReference>
<dbReference type="Pfam" id="PF02885">
    <property type="entry name" value="Glycos_trans_3N"/>
    <property type="match status" value="1"/>
</dbReference>
<comment type="caution">
    <text evidence="12">The sequence shown here is derived from an EMBL/GenBank/DDBJ whole genome shotgun (WGS) entry which is preliminary data.</text>
</comment>
<evidence type="ECO:0000256" key="6">
    <source>
        <dbReference type="ARBA" id="ARBA00023141"/>
    </source>
</evidence>
<keyword evidence="2 9" id="KW-0028">Amino-acid biosynthesis</keyword>
<evidence type="ECO:0000256" key="8">
    <source>
        <dbReference type="ARBA" id="ARBA00061188"/>
    </source>
</evidence>
<dbReference type="SUPFAM" id="SSF47648">
    <property type="entry name" value="Nucleoside phosphorylase/phosphoribosyltransferase N-terminal domain"/>
    <property type="match status" value="1"/>
</dbReference>
<evidence type="ECO:0000256" key="1">
    <source>
        <dbReference type="ARBA" id="ARBA00004907"/>
    </source>
</evidence>
<keyword evidence="5 9" id="KW-0822">Tryptophan biosynthesis</keyword>
<comment type="cofactor">
    <cofactor evidence="9">
        <name>Mg(2+)</name>
        <dbReference type="ChEBI" id="CHEBI:18420"/>
    </cofactor>
    <text evidence="9">Binds 2 magnesium ions per monomer.</text>
</comment>
<dbReference type="Pfam" id="PF00591">
    <property type="entry name" value="Glycos_transf_3"/>
    <property type="match status" value="1"/>
</dbReference>
<dbReference type="Gene3D" id="3.40.1030.10">
    <property type="entry name" value="Nucleoside phosphorylase/phosphoribosyltransferase catalytic domain"/>
    <property type="match status" value="1"/>
</dbReference>
<comment type="catalytic activity">
    <reaction evidence="7 9">
        <text>N-(5-phospho-beta-D-ribosyl)anthranilate + diphosphate = 5-phospho-alpha-D-ribose 1-diphosphate + anthranilate</text>
        <dbReference type="Rhea" id="RHEA:11768"/>
        <dbReference type="ChEBI" id="CHEBI:16567"/>
        <dbReference type="ChEBI" id="CHEBI:18277"/>
        <dbReference type="ChEBI" id="CHEBI:33019"/>
        <dbReference type="ChEBI" id="CHEBI:58017"/>
        <dbReference type="EC" id="2.4.2.18"/>
    </reaction>
</comment>
<keyword evidence="3 9" id="KW-0328">Glycosyltransferase</keyword>
<sequence>MVDTFILDKSLKKISTGAHLDLQESRELFQNMLSLSDEEGMEVKYKIAAILSALTLKGVHENELNGLLDVMLEKSLPITKPKYHLLDIVGTGGDGKGTFNISTTVAIILASAGVKVAKHGNRAASSKCGSADVLQALGININTSPERCVKMLEETNFCFLLAPNYHPSLKNIMPIRRALPVKTIFNFAGPIANPLTPEYVFLGTSDKNLMGIYTKILLNRNVKRALVFSGDDGMDEITLSTTTSAVLIDNGTVQEFKINPVEHGFKIASEDEVKGDDATYNAQIIERLFKGELEGPMKDIVLLNAGYALFVSEKVENPDEGIQMAREVLDSKKAYEKLNQLREFQLRGE</sequence>
<comment type="pathway">
    <text evidence="1 9">Amino-acid biosynthesis; L-tryptophan biosynthesis; L-tryptophan from chorismate: step 2/5.</text>
</comment>
<evidence type="ECO:0000256" key="4">
    <source>
        <dbReference type="ARBA" id="ARBA00022679"/>
    </source>
</evidence>
<dbReference type="PANTHER" id="PTHR43285">
    <property type="entry name" value="ANTHRANILATE PHOSPHORIBOSYLTRANSFERASE"/>
    <property type="match status" value="1"/>
</dbReference>
<comment type="subunit">
    <text evidence="9">Homodimer.</text>
</comment>
<dbReference type="GO" id="GO:0004048">
    <property type="term" value="F:anthranilate phosphoribosyltransferase activity"/>
    <property type="evidence" value="ECO:0007669"/>
    <property type="project" value="UniProtKB-UniRule"/>
</dbReference>
<dbReference type="EC" id="2.4.2.18" evidence="9"/>
<evidence type="ECO:0000313" key="12">
    <source>
        <dbReference type="EMBL" id="HHR34285.1"/>
    </source>
</evidence>
<feature type="binding site" evidence="9">
    <location>
        <position position="236"/>
    </location>
    <ligand>
        <name>Mg(2+)</name>
        <dbReference type="ChEBI" id="CHEBI:18420"/>
        <label>2</label>
    </ligand>
</feature>
<gene>
    <name evidence="9 12" type="primary">trpD</name>
    <name evidence="12" type="ORF">ENM46_05000</name>
</gene>
<feature type="binding site" evidence="9">
    <location>
        <position position="176"/>
    </location>
    <ligand>
        <name>anthranilate</name>
        <dbReference type="ChEBI" id="CHEBI:16567"/>
        <label>2</label>
    </ligand>
</feature>
<reference evidence="12" key="1">
    <citation type="journal article" date="2020" name="mSystems">
        <title>Genome- and Community-Level Interaction Insights into Carbon Utilization and Element Cycling Functions of Hydrothermarchaeota in Hydrothermal Sediment.</title>
        <authorList>
            <person name="Zhou Z."/>
            <person name="Liu Y."/>
            <person name="Xu W."/>
            <person name="Pan J."/>
            <person name="Luo Z.H."/>
            <person name="Li M."/>
        </authorList>
    </citation>
    <scope>NUCLEOTIDE SEQUENCE [LARGE SCALE GENOMIC DNA]</scope>
    <source>
        <strain evidence="12">SpSt-1088</strain>
    </source>
</reference>
<dbReference type="SUPFAM" id="SSF52418">
    <property type="entry name" value="Nucleoside phosphorylase/phosphoribosyltransferase catalytic domain"/>
    <property type="match status" value="1"/>
</dbReference>
<dbReference type="InterPro" id="IPR005940">
    <property type="entry name" value="Anthranilate_Pribosyl_Tfrase"/>
</dbReference>
<organism evidence="12">
    <name type="scientific">Fervidobacterium nodosum</name>
    <dbReference type="NCBI Taxonomy" id="2424"/>
    <lineage>
        <taxon>Bacteria</taxon>
        <taxon>Thermotogati</taxon>
        <taxon>Thermotogota</taxon>
        <taxon>Thermotogae</taxon>
        <taxon>Thermotogales</taxon>
        <taxon>Fervidobacteriaceae</taxon>
        <taxon>Fervidobacterium</taxon>
    </lineage>
</organism>
<comment type="caution">
    <text evidence="9">Lacks conserved residue(s) required for the propagation of feature annotation.</text>
</comment>
<feature type="binding site" evidence="9">
    <location>
        <begin position="118"/>
        <end position="126"/>
    </location>
    <ligand>
        <name>5-phospho-alpha-D-ribose 1-diphosphate</name>
        <dbReference type="ChEBI" id="CHEBI:58017"/>
    </ligand>
</feature>
<feature type="domain" description="Glycosyl transferase family 3" evidence="10">
    <location>
        <begin position="83"/>
        <end position="334"/>
    </location>
</feature>
<dbReference type="HAMAP" id="MF_00211">
    <property type="entry name" value="TrpD"/>
    <property type="match status" value="1"/>
</dbReference>
<evidence type="ECO:0000259" key="11">
    <source>
        <dbReference type="Pfam" id="PF02885"/>
    </source>
</evidence>
<evidence type="ECO:0000259" key="10">
    <source>
        <dbReference type="Pfam" id="PF00591"/>
    </source>
</evidence>
<feature type="binding site" evidence="9">
    <location>
        <position position="236"/>
    </location>
    <ligand>
        <name>Mg(2+)</name>
        <dbReference type="ChEBI" id="CHEBI:18420"/>
        <label>1</label>
    </ligand>
</feature>
<evidence type="ECO:0000256" key="3">
    <source>
        <dbReference type="ARBA" id="ARBA00022676"/>
    </source>
</evidence>
<feature type="binding site" evidence="9">
    <location>
        <position position="121"/>
    </location>
    <ligand>
        <name>anthranilate</name>
        <dbReference type="ChEBI" id="CHEBI:16567"/>
        <label>1</label>
    </ligand>
</feature>